<protein>
    <submittedName>
        <fullName evidence="3">Uncharacterized protein</fullName>
    </submittedName>
</protein>
<evidence type="ECO:0000256" key="2">
    <source>
        <dbReference type="SAM" id="Phobius"/>
    </source>
</evidence>
<organism evidence="3 4">
    <name type="scientific">Fistulifera solaris</name>
    <name type="common">Oleaginous diatom</name>
    <dbReference type="NCBI Taxonomy" id="1519565"/>
    <lineage>
        <taxon>Eukaryota</taxon>
        <taxon>Sar</taxon>
        <taxon>Stramenopiles</taxon>
        <taxon>Ochrophyta</taxon>
        <taxon>Bacillariophyta</taxon>
        <taxon>Bacillariophyceae</taxon>
        <taxon>Bacillariophycidae</taxon>
        <taxon>Naviculales</taxon>
        <taxon>Naviculaceae</taxon>
        <taxon>Fistulifera</taxon>
    </lineage>
</organism>
<evidence type="ECO:0000313" key="4">
    <source>
        <dbReference type="Proteomes" id="UP000198406"/>
    </source>
</evidence>
<gene>
    <name evidence="3" type="ORF">FisN_5Hh323</name>
</gene>
<keyword evidence="4" id="KW-1185">Reference proteome</keyword>
<proteinExistence type="predicted"/>
<reference evidence="3 4" key="1">
    <citation type="journal article" date="2015" name="Plant Cell">
        <title>Oil accumulation by the oleaginous diatom Fistulifera solaris as revealed by the genome and transcriptome.</title>
        <authorList>
            <person name="Tanaka T."/>
            <person name="Maeda Y."/>
            <person name="Veluchamy A."/>
            <person name="Tanaka M."/>
            <person name="Abida H."/>
            <person name="Marechal E."/>
            <person name="Bowler C."/>
            <person name="Muto M."/>
            <person name="Sunaga Y."/>
            <person name="Tanaka M."/>
            <person name="Yoshino T."/>
            <person name="Taniguchi T."/>
            <person name="Fukuda Y."/>
            <person name="Nemoto M."/>
            <person name="Matsumoto M."/>
            <person name="Wong P.S."/>
            <person name="Aburatani S."/>
            <person name="Fujibuchi W."/>
        </authorList>
    </citation>
    <scope>NUCLEOTIDE SEQUENCE [LARGE SCALE GENOMIC DNA]</scope>
    <source>
        <strain evidence="3 4">JPCC DA0580</strain>
    </source>
</reference>
<feature type="transmembrane region" description="Helical" evidence="2">
    <location>
        <begin position="218"/>
        <end position="237"/>
    </location>
</feature>
<name>A0A1Z5JSD9_FISSO</name>
<dbReference type="AlphaFoldDB" id="A0A1Z5JSD9"/>
<dbReference type="InParanoid" id="A0A1Z5JSD9"/>
<sequence>MAHRLRPRYQAVSSNIFADNDCQLSNDPPADGEAQELSLCDIQQYRCQAEDDDVDELLVPYQYELFLKEDVLNQDLVREYLEEAMLQRLASRTGTMDCGIIDRGVFSNVLGVNRAPNDTFDSRFDGCLTPPMEGTVCVSMLGGSTLFVPSTKRSESDDKALVAAAVKFIRSEMENDIYIRSGSIEKVVFVNRTVAVDDILDSDMTTPRESGLEAGGKAGVAIGTMLFLLLLLLLLLAKRNPRHARVLEEPDEEEFTYGDGSLARKDSLALKARQVSVAQTPPRKIISKDATVTTPETPESDISFEESPKSHQRQPRASPSSIMARARSERRHDSNMSFAASKSVAAEASSASRKFSAPSYVESVANVNSRVVPVAGSIAPAASEDSDTAATAADFGQGCCAHNCVDFDFL</sequence>
<keyword evidence="2" id="KW-0812">Transmembrane</keyword>
<evidence type="ECO:0000313" key="3">
    <source>
        <dbReference type="EMBL" id="GAX16945.1"/>
    </source>
</evidence>
<dbReference type="Proteomes" id="UP000198406">
    <property type="component" value="Unassembled WGS sequence"/>
</dbReference>
<feature type="region of interest" description="Disordered" evidence="1">
    <location>
        <begin position="281"/>
        <end position="338"/>
    </location>
</feature>
<keyword evidence="2" id="KW-0472">Membrane</keyword>
<evidence type="ECO:0000256" key="1">
    <source>
        <dbReference type="SAM" id="MobiDB-lite"/>
    </source>
</evidence>
<keyword evidence="2" id="KW-1133">Transmembrane helix</keyword>
<accession>A0A1Z5JSD9</accession>
<comment type="caution">
    <text evidence="3">The sequence shown here is derived from an EMBL/GenBank/DDBJ whole genome shotgun (WGS) entry which is preliminary data.</text>
</comment>
<dbReference type="EMBL" id="BDSP01000111">
    <property type="protein sequence ID" value="GAX16945.1"/>
    <property type="molecule type" value="Genomic_DNA"/>
</dbReference>